<dbReference type="GO" id="GO:0030089">
    <property type="term" value="C:phycobilisome"/>
    <property type="evidence" value="ECO:0007669"/>
    <property type="project" value="UniProtKB-KW"/>
</dbReference>
<dbReference type="PANTHER" id="PTHR12697">
    <property type="entry name" value="PBS LYASE HEAT-LIKE PROTEIN"/>
    <property type="match status" value="1"/>
</dbReference>
<evidence type="ECO:0000256" key="3">
    <source>
        <dbReference type="ARBA" id="ARBA00045876"/>
    </source>
</evidence>
<evidence type="ECO:0000256" key="2">
    <source>
        <dbReference type="ARBA" id="ARBA00022738"/>
    </source>
</evidence>
<dbReference type="PANTHER" id="PTHR12697:SF39">
    <property type="entry name" value="SLR1687 PROTEIN"/>
    <property type="match status" value="1"/>
</dbReference>
<dbReference type="SMART" id="SM00567">
    <property type="entry name" value="EZ_HEAT"/>
    <property type="match status" value="5"/>
</dbReference>
<dbReference type="PROSITE" id="PS50077">
    <property type="entry name" value="HEAT_REPEAT"/>
    <property type="match status" value="1"/>
</dbReference>
<dbReference type="GO" id="GO:0016491">
    <property type="term" value="F:oxidoreductase activity"/>
    <property type="evidence" value="ECO:0007669"/>
    <property type="project" value="TreeGrafter"/>
</dbReference>
<accession>A0A1J0AFV6</accession>
<name>A0A1J0AFV6_9CYAN</name>
<dbReference type="InterPro" id="IPR004155">
    <property type="entry name" value="PBS_lyase_HEAT"/>
</dbReference>
<dbReference type="EMBL" id="CP017675">
    <property type="protein sequence ID" value="APB34787.1"/>
    <property type="molecule type" value="Genomic_DNA"/>
</dbReference>
<protein>
    <submittedName>
        <fullName evidence="4">HEAT repeat-containing PBS lyase</fullName>
    </submittedName>
</protein>
<keyword evidence="4" id="KW-0456">Lyase</keyword>
<gene>
    <name evidence="4" type="ORF">GlitD10_2451</name>
</gene>
<dbReference type="RefSeq" id="WP_071455175.1">
    <property type="nucleotide sequence ID" value="NZ_CP017675.1"/>
</dbReference>
<keyword evidence="5" id="KW-1185">Reference proteome</keyword>
<comment type="function">
    <text evidence="3">Catalyzes the hydroxylation of the N(6)-(4-aminobutyl)-L-lysine intermediate produced by deoxyhypusine synthase/DHPS on a critical lysine of the eukaryotic translation initiation factor 5A/eIF-5A. This is the second step of the post-translational modification of that lysine into an unusual amino acid residue named hypusine. Hypusination is unique to mature eIF-5A factor and is essential for its function.</text>
</comment>
<dbReference type="InterPro" id="IPR021133">
    <property type="entry name" value="HEAT_type_2"/>
</dbReference>
<keyword evidence="2" id="KW-0605">Phycobilisome</keyword>
<dbReference type="InterPro" id="IPR011989">
    <property type="entry name" value="ARM-like"/>
</dbReference>
<evidence type="ECO:0000256" key="1">
    <source>
        <dbReference type="ARBA" id="ARBA00022549"/>
    </source>
</evidence>
<dbReference type="Pfam" id="PF13646">
    <property type="entry name" value="HEAT_2"/>
    <property type="match status" value="2"/>
</dbReference>
<proteinExistence type="predicted"/>
<evidence type="ECO:0000313" key="5">
    <source>
        <dbReference type="Proteomes" id="UP000180235"/>
    </source>
</evidence>
<evidence type="ECO:0000313" key="4">
    <source>
        <dbReference type="EMBL" id="APB34787.1"/>
    </source>
</evidence>
<dbReference type="GO" id="GO:0016829">
    <property type="term" value="F:lyase activity"/>
    <property type="evidence" value="ECO:0007669"/>
    <property type="project" value="UniProtKB-KW"/>
</dbReference>
<keyword evidence="1" id="KW-0042">Antenna complex</keyword>
<dbReference type="Gene3D" id="1.25.10.10">
    <property type="entry name" value="Leucine-rich Repeat Variant"/>
    <property type="match status" value="1"/>
</dbReference>
<sequence length="218" mass="23480">MSAPETVQALLADGDWGRRLHGVEQCRQLAPTAAMGLLKEVITDRNARVRYAAVSQLGNMVGLSPTQKQELLPLLRERLYGDSEADVQAAAADALAGLGLTEAYEDLERAYRESPEWLVKFSVIAGLGVLGDARAYSVLLEALDADIDLLQLAAIGALADLGDVRAVSRLGKLVTHPDWQVRLRLAQALQRLNSPDAQPFLATLAQDDMDLVAQAARG</sequence>
<dbReference type="AlphaFoldDB" id="A0A1J0AFV6"/>
<dbReference type="STRING" id="1188229.GlitD10_2451"/>
<dbReference type="KEGG" id="glt:GlitD10_2451"/>
<organism evidence="4 5">
    <name type="scientific">Gloeomargarita lithophora Alchichica-D10</name>
    <dbReference type="NCBI Taxonomy" id="1188229"/>
    <lineage>
        <taxon>Bacteria</taxon>
        <taxon>Bacillati</taxon>
        <taxon>Cyanobacteriota</taxon>
        <taxon>Cyanophyceae</taxon>
        <taxon>Gloeomargaritales</taxon>
        <taxon>Gloeomargaritaceae</taxon>
        <taxon>Gloeomargarita</taxon>
    </lineage>
</organism>
<dbReference type="InterPro" id="IPR016024">
    <property type="entry name" value="ARM-type_fold"/>
</dbReference>
<reference evidence="4 5" key="1">
    <citation type="submission" date="2016-10" db="EMBL/GenBank/DDBJ databases">
        <title>Description of Gloeomargarita lithophora gen. nov., sp. nov., a thylakoid-bearing basal-branching cyanobacterium with intracellular carbonates, and proposal for Gloeomargaritales ord. nov.</title>
        <authorList>
            <person name="Moreira D."/>
            <person name="Tavera R."/>
            <person name="Benzerara K."/>
            <person name="Skouri-Panet F."/>
            <person name="Couradeau E."/>
            <person name="Gerard E."/>
            <person name="Loussert C."/>
            <person name="Novelo E."/>
            <person name="Zivanovic Y."/>
            <person name="Lopez-Garcia P."/>
        </authorList>
    </citation>
    <scope>NUCLEOTIDE SEQUENCE [LARGE SCALE GENOMIC DNA]</scope>
    <source>
        <strain evidence="4 5">D10</strain>
    </source>
</reference>
<dbReference type="SUPFAM" id="SSF48371">
    <property type="entry name" value="ARM repeat"/>
    <property type="match status" value="1"/>
</dbReference>
<dbReference type="Proteomes" id="UP000180235">
    <property type="component" value="Chromosome"/>
</dbReference>